<keyword evidence="2" id="KW-0808">Transferase</keyword>
<dbReference type="InterPro" id="IPR017438">
    <property type="entry name" value="ATP-NAD_kinase_N"/>
</dbReference>
<evidence type="ECO:0000313" key="2">
    <source>
        <dbReference type="EMBL" id="MDT0270105.1"/>
    </source>
</evidence>
<protein>
    <submittedName>
        <fullName evidence="2">Diacylglycerol kinase family protein</fullName>
    </submittedName>
</protein>
<dbReference type="SUPFAM" id="SSF111331">
    <property type="entry name" value="NAD kinase/diacylglycerol kinase-like"/>
    <property type="match status" value="1"/>
</dbReference>
<keyword evidence="3" id="KW-1185">Reference proteome</keyword>
<name>A0ABU2JYL9_9ACTN</name>
<keyword evidence="2" id="KW-0418">Kinase</keyword>
<dbReference type="EMBL" id="JAVREO010000023">
    <property type="protein sequence ID" value="MDT0270105.1"/>
    <property type="molecule type" value="Genomic_DNA"/>
</dbReference>
<evidence type="ECO:0000259" key="1">
    <source>
        <dbReference type="Pfam" id="PF00781"/>
    </source>
</evidence>
<evidence type="ECO:0000313" key="3">
    <source>
        <dbReference type="Proteomes" id="UP001183410"/>
    </source>
</evidence>
<dbReference type="GO" id="GO:0016301">
    <property type="term" value="F:kinase activity"/>
    <property type="evidence" value="ECO:0007669"/>
    <property type="project" value="UniProtKB-KW"/>
</dbReference>
<comment type="caution">
    <text evidence="2">The sequence shown here is derived from an EMBL/GenBank/DDBJ whole genome shotgun (WGS) entry which is preliminary data.</text>
</comment>
<organism evidence="2 3">
    <name type="scientific">Streptomyces chisholmiae</name>
    <dbReference type="NCBI Taxonomy" id="3075540"/>
    <lineage>
        <taxon>Bacteria</taxon>
        <taxon>Bacillati</taxon>
        <taxon>Actinomycetota</taxon>
        <taxon>Actinomycetes</taxon>
        <taxon>Kitasatosporales</taxon>
        <taxon>Streptomycetaceae</taxon>
        <taxon>Streptomyces</taxon>
    </lineage>
</organism>
<proteinExistence type="predicted"/>
<dbReference type="Pfam" id="PF00781">
    <property type="entry name" value="DAGK_cat"/>
    <property type="match status" value="1"/>
</dbReference>
<sequence length="249" mass="26089">MVIDPTARRVDGESVRIARDVLCAGASDDVKVCVLDQPQAMPRALARRKGRQVVVVGDDRALLRAVRLLHREGALGARPLGLVPVGAPVAVARALGVPTDAVAASRAVLAGHTRRLDVLTDDAGGVVLGGLGIPAPAAGPPIAAWRRAVPFPRPRARAGERLRVEADGRVLADLDRPVAEVSVRPADGLADVVVRSGRPEREVRARASSVTVFGSTGFSYRANAVNLGPTRARTWTVRPGALRLTVPIG</sequence>
<gene>
    <name evidence="2" type="ORF">RM844_27910</name>
</gene>
<dbReference type="InterPro" id="IPR001206">
    <property type="entry name" value="Diacylglycerol_kinase_cat_dom"/>
</dbReference>
<reference evidence="3" key="1">
    <citation type="submission" date="2023-07" db="EMBL/GenBank/DDBJ databases">
        <title>30 novel species of actinomycetes from the DSMZ collection.</title>
        <authorList>
            <person name="Nouioui I."/>
        </authorList>
    </citation>
    <scope>NUCLEOTIDE SEQUENCE [LARGE SCALE GENOMIC DNA]</scope>
    <source>
        <strain evidence="3">DSM 44915</strain>
    </source>
</reference>
<dbReference type="InterPro" id="IPR016064">
    <property type="entry name" value="NAD/diacylglycerol_kinase_sf"/>
</dbReference>
<accession>A0ABU2JYL9</accession>
<feature type="domain" description="DAGKc" evidence="1">
    <location>
        <begin position="41"/>
        <end position="119"/>
    </location>
</feature>
<dbReference type="Gene3D" id="3.40.50.10330">
    <property type="entry name" value="Probable inorganic polyphosphate/atp-NAD kinase, domain 1"/>
    <property type="match status" value="1"/>
</dbReference>
<dbReference type="Proteomes" id="UP001183410">
    <property type="component" value="Unassembled WGS sequence"/>
</dbReference>